<name>A0AC34GJU4_9BILA</name>
<accession>A0AC34GJU4</accession>
<evidence type="ECO:0000313" key="2">
    <source>
        <dbReference type="WBParaSite" id="ES5_v2.g29973.t1"/>
    </source>
</evidence>
<dbReference type="WBParaSite" id="ES5_v2.g29973.t1">
    <property type="protein sequence ID" value="ES5_v2.g29973.t1"/>
    <property type="gene ID" value="ES5_v2.g29973"/>
</dbReference>
<proteinExistence type="predicted"/>
<sequence length="159" mass="18572">ENENAGLQTTLKNSAETNLNQKDEIAKLQTQNVQMKEANEKEKSEFQVKILQLELSLAAKTETINQQAETISQKEEKFDALNDIVVNLRENLGDFAENDKTKVENHEKEKMEFKYFIMNLEFLIAENGEIINQQALQIQDRDSEITNLKKEIERLRRRM</sequence>
<protein>
    <submittedName>
        <fullName evidence="2">Uncharacterized protein</fullName>
    </submittedName>
</protein>
<organism evidence="1 2">
    <name type="scientific">Panagrolaimus sp. ES5</name>
    <dbReference type="NCBI Taxonomy" id="591445"/>
    <lineage>
        <taxon>Eukaryota</taxon>
        <taxon>Metazoa</taxon>
        <taxon>Ecdysozoa</taxon>
        <taxon>Nematoda</taxon>
        <taxon>Chromadorea</taxon>
        <taxon>Rhabditida</taxon>
        <taxon>Tylenchina</taxon>
        <taxon>Panagrolaimomorpha</taxon>
        <taxon>Panagrolaimoidea</taxon>
        <taxon>Panagrolaimidae</taxon>
        <taxon>Panagrolaimus</taxon>
    </lineage>
</organism>
<reference evidence="2" key="1">
    <citation type="submission" date="2022-11" db="UniProtKB">
        <authorList>
            <consortium name="WormBaseParasite"/>
        </authorList>
    </citation>
    <scope>IDENTIFICATION</scope>
</reference>
<dbReference type="Proteomes" id="UP000887579">
    <property type="component" value="Unplaced"/>
</dbReference>
<evidence type="ECO:0000313" key="1">
    <source>
        <dbReference type="Proteomes" id="UP000887579"/>
    </source>
</evidence>